<protein>
    <submittedName>
        <fullName evidence="1">Uncharacterized protein</fullName>
    </submittedName>
</protein>
<dbReference type="Proteomes" id="UP000631114">
    <property type="component" value="Unassembled WGS sequence"/>
</dbReference>
<sequence>MRFWKLNSFNSLTKSLNTHRTRATETLPWATSLLRHFCTSDVPPRSITMPFKLNEGRVLCPHTVDIDKVRDIFSVVLRTSVMNTDKDISNLYYGVSVVHHGNGEITEEEVIRLNKEVALRDAVRKVIYEIFYHVDKRPLGEEPTAKWILEDRIRSSDEEAWDFVISVNIDGPTEEELAVISEKGIKKVFWFVIPKRGTGDMRYVAPCEDDFICYVFPQQAFWKVSSA</sequence>
<keyword evidence="2" id="KW-1185">Reference proteome</keyword>
<dbReference type="AlphaFoldDB" id="A0A835HS20"/>
<reference evidence="1 2" key="1">
    <citation type="submission" date="2020-10" db="EMBL/GenBank/DDBJ databases">
        <title>The Coptis chinensis genome and diversification of protoberbering-type alkaloids.</title>
        <authorList>
            <person name="Wang B."/>
            <person name="Shu S."/>
            <person name="Song C."/>
            <person name="Liu Y."/>
        </authorList>
    </citation>
    <scope>NUCLEOTIDE SEQUENCE [LARGE SCALE GENOMIC DNA]</scope>
    <source>
        <strain evidence="1">HL-2020</strain>
        <tissue evidence="1">Leaf</tissue>
    </source>
</reference>
<accession>A0A835HS20</accession>
<evidence type="ECO:0000313" key="2">
    <source>
        <dbReference type="Proteomes" id="UP000631114"/>
    </source>
</evidence>
<name>A0A835HS20_9MAGN</name>
<comment type="caution">
    <text evidence="1">The sequence shown here is derived from an EMBL/GenBank/DDBJ whole genome shotgun (WGS) entry which is preliminary data.</text>
</comment>
<proteinExistence type="predicted"/>
<dbReference type="EMBL" id="JADFTS010000005">
    <property type="protein sequence ID" value="KAF9605930.1"/>
    <property type="molecule type" value="Genomic_DNA"/>
</dbReference>
<evidence type="ECO:0000313" key="1">
    <source>
        <dbReference type="EMBL" id="KAF9605930.1"/>
    </source>
</evidence>
<gene>
    <name evidence="1" type="ORF">IFM89_021078</name>
</gene>
<organism evidence="1 2">
    <name type="scientific">Coptis chinensis</name>
    <dbReference type="NCBI Taxonomy" id="261450"/>
    <lineage>
        <taxon>Eukaryota</taxon>
        <taxon>Viridiplantae</taxon>
        <taxon>Streptophyta</taxon>
        <taxon>Embryophyta</taxon>
        <taxon>Tracheophyta</taxon>
        <taxon>Spermatophyta</taxon>
        <taxon>Magnoliopsida</taxon>
        <taxon>Ranunculales</taxon>
        <taxon>Ranunculaceae</taxon>
        <taxon>Coptidoideae</taxon>
        <taxon>Coptis</taxon>
    </lineage>
</organism>